<dbReference type="RefSeq" id="WP_002988860.1">
    <property type="nucleotide sequence ID" value="NZ_CP068107.1"/>
</dbReference>
<dbReference type="InterPro" id="IPR000711">
    <property type="entry name" value="ATPase_OSCP/dsu"/>
</dbReference>
<comment type="function">
    <text evidence="7">This protein is part of the stalk that links CF(0) to CF(1). It either transmits conformational changes from CF(0) to CF(1) or is implicated in proton conduction.</text>
</comment>
<comment type="function">
    <text evidence="7">F(1)F(0) ATP synthase produces ATP from ADP in the presence of a proton or sodium gradient. F-type ATPases consist of two structural domains, F(1) containing the extramembraneous catalytic core and F(0) containing the membrane proton channel, linked together by a central stalk and a peripheral stalk. During catalysis, ATP synthesis in the catalytic domain of F(1) is coupled via a rotary mechanism of the central stalk subunits to proton translocation.</text>
</comment>
<proteinExistence type="inferred from homology"/>
<evidence type="ECO:0000256" key="6">
    <source>
        <dbReference type="ARBA" id="ARBA00023310"/>
    </source>
</evidence>
<keyword evidence="5 7" id="KW-0472">Membrane</keyword>
<evidence type="ECO:0000313" key="11">
    <source>
        <dbReference type="Proteomes" id="UP000596202"/>
    </source>
</evidence>
<evidence type="ECO:0000256" key="2">
    <source>
        <dbReference type="ARBA" id="ARBA00022448"/>
    </source>
</evidence>
<dbReference type="OrthoDB" id="9802471at2"/>
<evidence type="ECO:0000313" key="10">
    <source>
        <dbReference type="Proteomes" id="UP000255024"/>
    </source>
</evidence>
<keyword evidence="7" id="KW-1003">Cell membrane</keyword>
<protein>
    <recommendedName>
        <fullName evidence="7">ATP synthase subunit delta</fullName>
    </recommendedName>
    <alternativeName>
        <fullName evidence="7">ATP synthase F(1) sector subunit delta</fullName>
    </alternativeName>
    <alternativeName>
        <fullName evidence="7">F-type ATPase subunit delta</fullName>
        <shortName evidence="7">F-ATPase subunit delta</shortName>
    </alternativeName>
</protein>
<keyword evidence="7" id="KW-0139">CF(1)</keyword>
<keyword evidence="10" id="KW-1185">Reference proteome</keyword>
<dbReference type="GeneID" id="93529572"/>
<reference evidence="8 11" key="2">
    <citation type="submission" date="2021-01" db="EMBL/GenBank/DDBJ databases">
        <title>FDA dAtabase for Regulatory Grade micrObial Sequences (FDA-ARGOS): Supporting development and validation of Infectious Disease Dx tests.</title>
        <authorList>
            <person name="Sproer C."/>
            <person name="Gronow S."/>
            <person name="Severitt S."/>
            <person name="Schroder I."/>
            <person name="Tallon L."/>
            <person name="Sadzewicz L."/>
            <person name="Zhao X."/>
            <person name="Boylan J."/>
            <person name="Ott S."/>
            <person name="Bowen H."/>
            <person name="Vavikolanu K."/>
            <person name="Mehta A."/>
            <person name="Aluvathingal J."/>
            <person name="Nadendla S."/>
            <person name="Lowell S."/>
            <person name="Myers T."/>
            <person name="Yan Y."/>
            <person name="Sichtig H."/>
        </authorList>
    </citation>
    <scope>NUCLEOTIDE SEQUENCE [LARGE SCALE GENOMIC DNA]</scope>
    <source>
        <strain evidence="8 11">FDAARGOS_1131</strain>
    </source>
</reference>
<comment type="subcellular location">
    <subcellularLocation>
        <location evidence="7">Cell membrane</location>
        <topology evidence="7">Peripheral membrane protein</topology>
    </subcellularLocation>
    <subcellularLocation>
        <location evidence="1">Membrane</location>
    </subcellularLocation>
</comment>
<comment type="similarity">
    <text evidence="7">Belongs to the ATPase delta chain family.</text>
</comment>
<evidence type="ECO:0000256" key="5">
    <source>
        <dbReference type="ARBA" id="ARBA00023136"/>
    </source>
</evidence>
<keyword evidence="6 7" id="KW-0066">ATP synthesis</keyword>
<dbReference type="Gene3D" id="1.10.520.20">
    <property type="entry name" value="N-terminal domain of the delta subunit of the F1F0-ATP synthase"/>
    <property type="match status" value="1"/>
</dbReference>
<dbReference type="Proteomes" id="UP000255024">
    <property type="component" value="Unassembled WGS sequence"/>
</dbReference>
<reference evidence="9 10" key="1">
    <citation type="submission" date="2018-06" db="EMBL/GenBank/DDBJ databases">
        <authorList>
            <consortium name="Pathogen Informatics"/>
            <person name="Doyle S."/>
        </authorList>
    </citation>
    <scope>NUCLEOTIDE SEQUENCE [LARGE SCALE GENOMIC DNA]</scope>
    <source>
        <strain evidence="9 10">NCTC11179</strain>
    </source>
</reference>
<dbReference type="AlphaFoldDB" id="A0A378RUQ9"/>
<evidence type="ECO:0000313" key="8">
    <source>
        <dbReference type="EMBL" id="QQU00021.1"/>
    </source>
</evidence>
<dbReference type="PANTHER" id="PTHR11910">
    <property type="entry name" value="ATP SYNTHASE DELTA CHAIN"/>
    <property type="match status" value="1"/>
</dbReference>
<evidence type="ECO:0000256" key="1">
    <source>
        <dbReference type="ARBA" id="ARBA00004370"/>
    </source>
</evidence>
<evidence type="ECO:0000256" key="4">
    <source>
        <dbReference type="ARBA" id="ARBA00023065"/>
    </source>
</evidence>
<name>A0A378RUQ9_MYROD</name>
<organism evidence="9 10">
    <name type="scientific">Myroides odoratus</name>
    <name type="common">Flavobacterium odoratum</name>
    <dbReference type="NCBI Taxonomy" id="256"/>
    <lineage>
        <taxon>Bacteria</taxon>
        <taxon>Pseudomonadati</taxon>
        <taxon>Bacteroidota</taxon>
        <taxon>Flavobacteriia</taxon>
        <taxon>Flavobacteriales</taxon>
        <taxon>Flavobacteriaceae</taxon>
        <taxon>Myroides</taxon>
    </lineage>
</organism>
<dbReference type="SUPFAM" id="SSF47928">
    <property type="entry name" value="N-terminal domain of the delta subunit of the F1F0-ATP synthase"/>
    <property type="match status" value="1"/>
</dbReference>
<dbReference type="EMBL" id="CP068108">
    <property type="protein sequence ID" value="QQU00021.1"/>
    <property type="molecule type" value="Genomic_DNA"/>
</dbReference>
<dbReference type="InterPro" id="IPR026015">
    <property type="entry name" value="ATP_synth_OSCP/delta_N_sf"/>
</dbReference>
<keyword evidence="3 7" id="KW-0375">Hydrogen ion transport</keyword>
<accession>A0A378RUQ9</accession>
<dbReference type="PRINTS" id="PR00125">
    <property type="entry name" value="ATPASEDELTA"/>
</dbReference>
<dbReference type="Pfam" id="PF00213">
    <property type="entry name" value="OSCP"/>
    <property type="match status" value="1"/>
</dbReference>
<dbReference type="NCBIfam" id="TIGR01145">
    <property type="entry name" value="ATP_synt_delta"/>
    <property type="match status" value="1"/>
</dbReference>
<dbReference type="Proteomes" id="UP000596202">
    <property type="component" value="Chromosome"/>
</dbReference>
<evidence type="ECO:0000256" key="3">
    <source>
        <dbReference type="ARBA" id="ARBA00022781"/>
    </source>
</evidence>
<dbReference type="GO" id="GO:0046933">
    <property type="term" value="F:proton-transporting ATP synthase activity, rotational mechanism"/>
    <property type="evidence" value="ECO:0007669"/>
    <property type="project" value="UniProtKB-UniRule"/>
</dbReference>
<sequence length="178" mass="19384">MVSTRAAARYAKAMLEVSLEKGNVDAINGDMILISQSIAQSSELKVFLTNPIVKDQLKLNALLEVFAGVNEGTKELFNVLKANSRFGILEATALAFQKQYDLYKGIEKVTVTTAMPIDASIEAKVLEKVKTLAPGKEAVITNIVDESILGGFILKIGDIQYNASLANQLQVLKRELIK</sequence>
<gene>
    <name evidence="7 9" type="primary">atpH</name>
    <name evidence="8" type="ORF">I6I88_17950</name>
    <name evidence="9" type="ORF">NCTC11179_02901</name>
</gene>
<evidence type="ECO:0000313" key="9">
    <source>
        <dbReference type="EMBL" id="STZ69395.1"/>
    </source>
</evidence>
<keyword evidence="4 7" id="KW-0406">Ion transport</keyword>
<dbReference type="GO" id="GO:0005886">
    <property type="term" value="C:plasma membrane"/>
    <property type="evidence" value="ECO:0007669"/>
    <property type="project" value="UniProtKB-SubCell"/>
</dbReference>
<dbReference type="HAMAP" id="MF_01416">
    <property type="entry name" value="ATP_synth_delta_bact"/>
    <property type="match status" value="1"/>
</dbReference>
<dbReference type="EMBL" id="UGQL01000002">
    <property type="protein sequence ID" value="STZ69395.1"/>
    <property type="molecule type" value="Genomic_DNA"/>
</dbReference>
<dbReference type="GO" id="GO:0045259">
    <property type="term" value="C:proton-transporting ATP synthase complex"/>
    <property type="evidence" value="ECO:0007669"/>
    <property type="project" value="UniProtKB-KW"/>
</dbReference>
<keyword evidence="2 7" id="KW-0813">Transport</keyword>
<evidence type="ECO:0000256" key="7">
    <source>
        <dbReference type="HAMAP-Rule" id="MF_01416"/>
    </source>
</evidence>
<dbReference type="SUPFAM" id="SSF160527">
    <property type="entry name" value="V-type ATPase subunit E-like"/>
    <property type="match status" value="1"/>
</dbReference>